<reference evidence="1 2" key="1">
    <citation type="submission" date="2018-06" db="EMBL/GenBank/DDBJ databases">
        <authorList>
            <consortium name="Pathogen Informatics"/>
            <person name="Doyle S."/>
        </authorList>
    </citation>
    <scope>NUCLEOTIDE SEQUENCE [LARGE SCALE GENOMIC DNA]</scope>
    <source>
        <strain evidence="1 2">NCTC7303</strain>
    </source>
</reference>
<sequence>MLNITDRRIIYCLPSIFCQETIKLGNLLIRPLSEAVKDNDNCAKLLMDFPFNRASSVIETLTFKSGDFFTQLDDLEIRDSLEILKFSYFFEFPSSLLDINGFVGNETFECYPVIELNSELTCFGVEHKMPFTNGMSNYLLSLKSYFQYRTVFLENFSLRLTQKDFSYYSVFYGLNKKIDTLDLFKMYNKCWGVYSAYDFSDKALYSKITLELLSSRHVANGNKVGKTFTLFFEKLRRIIGSIADDELFHVYKEKIDSKIDIVTKRIEDYFFSLNIERKNIAHEGKSSHQFINVAPYLVFFPVFLMVLECSDDIQRKDIYRFIFLLSLFMYEVDSWQMIDFETFPSKRTHLQSYINFSRCYHKYVKDNKESAKYMLIGFENWLKEIDG</sequence>
<proteinExistence type="predicted"/>
<dbReference type="Proteomes" id="UP000255443">
    <property type="component" value="Unassembled WGS sequence"/>
</dbReference>
<evidence type="ECO:0000313" key="2">
    <source>
        <dbReference type="Proteomes" id="UP000255443"/>
    </source>
</evidence>
<evidence type="ECO:0008006" key="3">
    <source>
        <dbReference type="Google" id="ProtNLM"/>
    </source>
</evidence>
<protein>
    <recommendedName>
        <fullName evidence="3">Apea-like HEPN domain-containing protein</fullName>
    </recommendedName>
</protein>
<dbReference type="AlphaFoldDB" id="A0A379TMQ6"/>
<organism evidence="1 2">
    <name type="scientific">Salmonella enterica subsp. arizonae</name>
    <dbReference type="NCBI Taxonomy" id="59203"/>
    <lineage>
        <taxon>Bacteria</taxon>
        <taxon>Pseudomonadati</taxon>
        <taxon>Pseudomonadota</taxon>
        <taxon>Gammaproteobacteria</taxon>
        <taxon>Enterobacterales</taxon>
        <taxon>Enterobacteriaceae</taxon>
        <taxon>Salmonella</taxon>
    </lineage>
</organism>
<name>A0A379TMQ6_SALER</name>
<dbReference type="EMBL" id="UGXC01000003">
    <property type="protein sequence ID" value="SUG51390.1"/>
    <property type="molecule type" value="Genomic_DNA"/>
</dbReference>
<accession>A0A379TMQ6</accession>
<gene>
    <name evidence="1" type="ORF">NCTC7303_03727</name>
</gene>
<evidence type="ECO:0000313" key="1">
    <source>
        <dbReference type="EMBL" id="SUG51390.1"/>
    </source>
</evidence>